<proteinExistence type="predicted"/>
<dbReference type="EMBL" id="GIIL01007451">
    <property type="protein sequence ID" value="NOV51177.1"/>
    <property type="molecule type" value="Transcribed_RNA"/>
</dbReference>
<accession>A0A6M2E2N5</accession>
<dbReference type="AlphaFoldDB" id="A0A6M2E2N5"/>
<reference evidence="1" key="1">
    <citation type="submission" date="2020-03" db="EMBL/GenBank/DDBJ databases">
        <title>Transcriptomic Profiling of the Digestive Tract of the Rat Flea, Xenopsylla cheopis, Following Blood Feeding and Infection with Yersinia pestis.</title>
        <authorList>
            <person name="Bland D.M."/>
            <person name="Martens C.A."/>
            <person name="Virtaneva K."/>
            <person name="Kanakabandi K."/>
            <person name="Long D."/>
            <person name="Rosenke R."/>
            <person name="Saturday G.A."/>
            <person name="Hoyt F.H."/>
            <person name="Bruno D.P."/>
            <person name="Ribeiro J.M.C."/>
            <person name="Hinnebusch J."/>
        </authorList>
    </citation>
    <scope>NUCLEOTIDE SEQUENCE</scope>
</reference>
<organism evidence="1">
    <name type="scientific">Xenopsylla cheopis</name>
    <name type="common">Oriental rat flea</name>
    <name type="synonym">Pulex cheopis</name>
    <dbReference type="NCBI Taxonomy" id="163159"/>
    <lineage>
        <taxon>Eukaryota</taxon>
        <taxon>Metazoa</taxon>
        <taxon>Ecdysozoa</taxon>
        <taxon>Arthropoda</taxon>
        <taxon>Hexapoda</taxon>
        <taxon>Insecta</taxon>
        <taxon>Pterygota</taxon>
        <taxon>Neoptera</taxon>
        <taxon>Endopterygota</taxon>
        <taxon>Siphonaptera</taxon>
        <taxon>Pulicidae</taxon>
        <taxon>Xenopsyllinae</taxon>
        <taxon>Xenopsylla</taxon>
    </lineage>
</organism>
<protein>
    <submittedName>
        <fullName evidence="1">Putative secreted protein</fullName>
    </submittedName>
</protein>
<evidence type="ECO:0000313" key="1">
    <source>
        <dbReference type="EMBL" id="NOV51177.1"/>
    </source>
</evidence>
<sequence length="74" mass="8522">MNVQWITTLMMIERSVFHATLNVEVALLKVLVDASNAAILRFMKKVVALIIHQLSTAPSFALQNIRIKYFHWII</sequence>
<name>A0A6M2E2N5_XENCH</name>